<dbReference type="Proteomes" id="UP000694559">
    <property type="component" value="Unplaced"/>
</dbReference>
<name>A0A8C7E2F1_NAJNA</name>
<dbReference type="InterPro" id="IPR029195">
    <property type="entry name" value="HCFC1R1"/>
</dbReference>
<proteinExistence type="predicted"/>
<dbReference type="Pfam" id="PF15226">
    <property type="entry name" value="HPIP"/>
    <property type="match status" value="1"/>
</dbReference>
<dbReference type="OrthoDB" id="10022757at2759"/>
<dbReference type="OMA" id="QSIRTLM"/>
<reference evidence="1" key="2">
    <citation type="submission" date="2025-09" db="UniProtKB">
        <authorList>
            <consortium name="Ensembl"/>
        </authorList>
    </citation>
    <scope>IDENTIFICATION</scope>
</reference>
<dbReference type="GeneTree" id="ENSGT00680000101584"/>
<evidence type="ECO:0000313" key="2">
    <source>
        <dbReference type="Proteomes" id="UP000694559"/>
    </source>
</evidence>
<dbReference type="Ensembl" id="ENSNNAT00000019786.1">
    <property type="protein sequence ID" value="ENSNNAP00000018844.1"/>
    <property type="gene ID" value="ENSNNAG00000012605.1"/>
</dbReference>
<organism evidence="1 2">
    <name type="scientific">Naja naja</name>
    <name type="common">Indian cobra</name>
    <dbReference type="NCBI Taxonomy" id="35670"/>
    <lineage>
        <taxon>Eukaryota</taxon>
        <taxon>Metazoa</taxon>
        <taxon>Chordata</taxon>
        <taxon>Craniata</taxon>
        <taxon>Vertebrata</taxon>
        <taxon>Euteleostomi</taxon>
        <taxon>Lepidosauria</taxon>
        <taxon>Squamata</taxon>
        <taxon>Bifurcata</taxon>
        <taxon>Unidentata</taxon>
        <taxon>Episquamata</taxon>
        <taxon>Toxicofera</taxon>
        <taxon>Serpentes</taxon>
        <taxon>Colubroidea</taxon>
        <taxon>Elapidae</taxon>
        <taxon>Elapinae</taxon>
        <taxon>Naja</taxon>
    </lineage>
</organism>
<keyword evidence="2" id="KW-1185">Reference proteome</keyword>
<evidence type="ECO:0000313" key="1">
    <source>
        <dbReference type="Ensembl" id="ENSNNAP00000018844.1"/>
    </source>
</evidence>
<dbReference type="AlphaFoldDB" id="A0A8C7E2F1"/>
<protein>
    <submittedName>
        <fullName evidence="1">Uncharacterized protein</fullName>
    </submittedName>
</protein>
<sequence length="108" mass="12321">SLILTVSKLTQPSILSREPSSKHFLSEEKMAARFNSLSLDNDHIYSVTRKMDEQLISFLPHFHRNPCTEVVLWSPHSNSLLHTIRTLMAPSSAQPHLEVVANQEEMEI</sequence>
<accession>A0A8C7E2F1</accession>
<reference evidence="1" key="1">
    <citation type="submission" date="2025-08" db="UniProtKB">
        <authorList>
            <consortium name="Ensembl"/>
        </authorList>
    </citation>
    <scope>IDENTIFICATION</scope>
</reference>